<feature type="domain" description="GP-PDE" evidence="4">
    <location>
        <begin position="4"/>
        <end position="272"/>
    </location>
</feature>
<dbReference type="SUPFAM" id="SSF51695">
    <property type="entry name" value="PLC-like phosphodiesterases"/>
    <property type="match status" value="1"/>
</dbReference>
<dbReference type="AlphaFoldDB" id="A0A9P6WI99"/>
<evidence type="ECO:0000256" key="2">
    <source>
        <dbReference type="ARBA" id="ARBA00023180"/>
    </source>
</evidence>
<dbReference type="PROSITE" id="PS51704">
    <property type="entry name" value="GP_PDE"/>
    <property type="match status" value="1"/>
</dbReference>
<dbReference type="GO" id="GO:0006629">
    <property type="term" value="P:lipid metabolic process"/>
    <property type="evidence" value="ECO:0007669"/>
    <property type="project" value="InterPro"/>
</dbReference>
<reference evidence="5" key="1">
    <citation type="submission" date="2020-11" db="EMBL/GenBank/DDBJ databases">
        <title>Kefir isolates.</title>
        <authorList>
            <person name="Marcisauskas S."/>
            <person name="Kim Y."/>
            <person name="Blasche S."/>
        </authorList>
    </citation>
    <scope>NUCLEOTIDE SEQUENCE</scope>
    <source>
        <strain evidence="5">Olga-1</strain>
    </source>
</reference>
<gene>
    <name evidence="5" type="ORF">C6P40_002048</name>
</gene>
<evidence type="ECO:0000256" key="3">
    <source>
        <dbReference type="RuleBase" id="RU361209"/>
    </source>
</evidence>
<dbReference type="GO" id="GO:0016740">
    <property type="term" value="F:transferase activity"/>
    <property type="evidence" value="ECO:0007669"/>
    <property type="project" value="UniProtKB-KW"/>
</dbReference>
<dbReference type="Gene3D" id="3.20.20.190">
    <property type="entry name" value="Phosphatidylinositol (PI) phosphodiesterase"/>
    <property type="match status" value="1"/>
</dbReference>
<evidence type="ECO:0000259" key="4">
    <source>
        <dbReference type="PROSITE" id="PS51704"/>
    </source>
</evidence>
<dbReference type="Gene3D" id="3.20.20.80">
    <property type="entry name" value="Glycosidases"/>
    <property type="match status" value="1"/>
</dbReference>
<dbReference type="Pfam" id="PF03198">
    <property type="entry name" value="Glyco_hydro_72"/>
    <property type="match status" value="1"/>
</dbReference>
<accession>A0A9P6WI99</accession>
<dbReference type="GO" id="GO:0008081">
    <property type="term" value="F:phosphoric diester hydrolase activity"/>
    <property type="evidence" value="ECO:0007669"/>
    <property type="project" value="InterPro"/>
</dbReference>
<name>A0A9P6WI99_9ASCO</name>
<comment type="function">
    <text evidence="3">Splits internally a 1,3-beta-glucan molecule and transfers the newly generated reducing end (the donor) to the non-reducing end of another 1,3-beta-glucan molecule (the acceptor) forming a 1,3-beta linkage, resulting in the elongation of 1,3-beta-glucan chains in the cell wall.</text>
</comment>
<dbReference type="EC" id="2.4.1.-" evidence="3"/>
<dbReference type="InterPro" id="IPR017946">
    <property type="entry name" value="PLC-like_Pdiesterase_TIM-brl"/>
</dbReference>
<evidence type="ECO:0000256" key="1">
    <source>
        <dbReference type="ARBA" id="ARBA00022729"/>
    </source>
</evidence>
<dbReference type="InterPro" id="IPR012946">
    <property type="entry name" value="X8"/>
</dbReference>
<dbReference type="Pfam" id="PF07983">
    <property type="entry name" value="X8"/>
    <property type="match status" value="1"/>
</dbReference>
<dbReference type="OrthoDB" id="1058301at2759"/>
<comment type="similarity">
    <text evidence="3">Belongs to the glycosyl hydrolase 72 family.</text>
</comment>
<organism evidence="5 6">
    <name type="scientific">Pichia californica</name>
    <dbReference type="NCBI Taxonomy" id="460514"/>
    <lineage>
        <taxon>Eukaryota</taxon>
        <taxon>Fungi</taxon>
        <taxon>Dikarya</taxon>
        <taxon>Ascomycota</taxon>
        <taxon>Saccharomycotina</taxon>
        <taxon>Pichiomycetes</taxon>
        <taxon>Pichiales</taxon>
        <taxon>Pichiaceae</taxon>
        <taxon>Pichia</taxon>
    </lineage>
</organism>
<proteinExistence type="inferred from homology"/>
<dbReference type="GO" id="GO:0098552">
    <property type="term" value="C:side of membrane"/>
    <property type="evidence" value="ECO:0007669"/>
    <property type="project" value="UniProtKB-KW"/>
</dbReference>
<keyword evidence="1" id="KW-0732">Signal</keyword>
<comment type="caution">
    <text evidence="5">The sequence shown here is derived from an EMBL/GenBank/DDBJ whole genome shotgun (WGS) entry which is preliminary data.</text>
</comment>
<dbReference type="PROSITE" id="PS50007">
    <property type="entry name" value="PIPLC_X_DOMAIN"/>
    <property type="match status" value="1"/>
</dbReference>
<keyword evidence="3" id="KW-0449">Lipoprotein</keyword>
<keyword evidence="3" id="KW-0808">Transferase</keyword>
<dbReference type="InterPro" id="IPR004886">
    <property type="entry name" value="Glucanosyltransferase"/>
</dbReference>
<dbReference type="Pfam" id="PF03009">
    <property type="entry name" value="GDPD"/>
    <property type="match status" value="1"/>
</dbReference>
<dbReference type="Gene3D" id="1.20.58.1040">
    <property type="match status" value="1"/>
</dbReference>
<dbReference type="SMART" id="SM00768">
    <property type="entry name" value="X8"/>
    <property type="match status" value="1"/>
</dbReference>
<comment type="subcellular location">
    <subcellularLocation>
        <location evidence="3">Cell membrane</location>
        <topology evidence="3">Lipid-anchor</topology>
        <topology evidence="3">GPI-anchor</topology>
    </subcellularLocation>
</comment>
<dbReference type="InterPro" id="IPR030395">
    <property type="entry name" value="GP_PDE_dom"/>
</dbReference>
<keyword evidence="2" id="KW-0325">Glycoprotein</keyword>
<dbReference type="Proteomes" id="UP000697127">
    <property type="component" value="Unassembled WGS sequence"/>
</dbReference>
<dbReference type="GO" id="GO:0005886">
    <property type="term" value="C:plasma membrane"/>
    <property type="evidence" value="ECO:0007669"/>
    <property type="project" value="UniProtKB-SubCell"/>
</dbReference>
<dbReference type="EMBL" id="PUHW01000231">
    <property type="protein sequence ID" value="KAG0687660.1"/>
    <property type="molecule type" value="Genomic_DNA"/>
</dbReference>
<protein>
    <recommendedName>
        <fullName evidence="3">1,3-beta-glucanosyltransferase</fullName>
        <ecNumber evidence="3">2.4.1.-</ecNumber>
    </recommendedName>
</protein>
<keyword evidence="3" id="KW-0336">GPI-anchor</keyword>
<dbReference type="PANTHER" id="PTHR43805:SF1">
    <property type="entry name" value="GP-PDE DOMAIN-CONTAINING PROTEIN"/>
    <property type="match status" value="1"/>
</dbReference>
<dbReference type="PANTHER" id="PTHR43805">
    <property type="entry name" value="GLYCEROPHOSPHORYL DIESTER PHOSPHODIESTERASE"/>
    <property type="match status" value="1"/>
</dbReference>
<evidence type="ECO:0000313" key="6">
    <source>
        <dbReference type="Proteomes" id="UP000697127"/>
    </source>
</evidence>
<keyword evidence="3" id="KW-0472">Membrane</keyword>
<keyword evidence="6" id="KW-1185">Reference proteome</keyword>
<evidence type="ECO:0000313" key="5">
    <source>
        <dbReference type="EMBL" id="KAG0687660.1"/>
    </source>
</evidence>
<sequence>MSKVLLAGHRGYKALHPENTINSFQAAVEAGCDVIELDLHTSSDGYVVITHDVNTGRVFGEQHEISKTKYKGVLDQLLTIAKPRSHMPLLQDVFDWCVQINEKVSVENREIKLMLDIKSDNEPKFLMKKLWDECQKKRPGLTNCDMKKYWKSKLILGLWNSKFYDPEIAMHFTVVNIAFDIKVAKTFYKEIKEKDLKAKIDAISMINLIMYRNKDKKELLDFANQENIKLWFWTVNENLELRFIINECLLHNNKSLLEGVITDDPIKLFEENTANLFHGWKFNLKIWIKTNIYSLLLFMFRGGYNLRLLKKLKSRLKDFIINFEHFQDTSVGTVVYDGNIVYSGNKTKFRIENINDRHLIQTLEGSDIDFTEFKQPLNYYLLRLGSVNRSWSVEMFENFTTIIDNSGIRNNKLRTLFGFTLAPVSPIQVESFPYLKAIVRDLKQYLVFKGMDRVPIGIEVNPGDTIFIQDNIYDYFHCENNYSPNFYSINNKIIEFNSFNRTSYLSNITTLNTEKSCADVKVDGINTRFLPYPPRSSRCDCIMSMLQCVINQKSDLTYTDENTVMNNSICSEVYCGQIMDNPTKGKYGVFTSCNNIQKYSIAFNLFYTFKENDEKSCNFDGKAKLLNKGTSIEDYMKLSGFDGKQCGEEVEENWKRYLTGIPKKDGDLCKPTLHKVYNYDSEQNYEDNMKNSLARVKVQWFSILLWSFLITLMF</sequence>